<dbReference type="InterPro" id="IPR020922">
    <property type="entry name" value="dITP/XTP_pyrophosphatase"/>
</dbReference>
<dbReference type="GO" id="GO:0009146">
    <property type="term" value="P:purine nucleoside triphosphate catabolic process"/>
    <property type="evidence" value="ECO:0007669"/>
    <property type="project" value="UniProtKB-UniRule"/>
</dbReference>
<keyword evidence="5 10" id="KW-0378">Hydrolase</keyword>
<evidence type="ECO:0000313" key="13">
    <source>
        <dbReference type="Proteomes" id="UP000216035"/>
    </source>
</evidence>
<reference evidence="12 13" key="1">
    <citation type="submission" date="2017-07" db="EMBL/GenBank/DDBJ databases">
        <title>Flavobacterium cyanobacteriorum sp. nov., isolated from cyanobacterial aggregates in a eutrophic lake.</title>
        <authorList>
            <person name="Cai H."/>
        </authorList>
    </citation>
    <scope>NUCLEOTIDE SEQUENCE [LARGE SCALE GENOMIC DNA]</scope>
    <source>
        <strain evidence="12 13">TH167</strain>
    </source>
</reference>
<feature type="binding site" evidence="10">
    <location>
        <begin position="7"/>
        <end position="12"/>
    </location>
    <ligand>
        <name>substrate</name>
    </ligand>
</feature>
<organism evidence="12 13">
    <name type="scientific">Flavobacterium aurantiibacter</name>
    <dbReference type="NCBI Taxonomy" id="2023067"/>
    <lineage>
        <taxon>Bacteria</taxon>
        <taxon>Pseudomonadati</taxon>
        <taxon>Bacteroidota</taxon>
        <taxon>Flavobacteriia</taxon>
        <taxon>Flavobacteriales</taxon>
        <taxon>Flavobacteriaceae</taxon>
        <taxon>Flavobacterium</taxon>
    </lineage>
</organism>
<dbReference type="GO" id="GO:0036222">
    <property type="term" value="F:XTP diphosphatase activity"/>
    <property type="evidence" value="ECO:0007669"/>
    <property type="project" value="UniProtKB-UniRule"/>
</dbReference>
<dbReference type="GO" id="GO:0046872">
    <property type="term" value="F:metal ion binding"/>
    <property type="evidence" value="ECO:0007669"/>
    <property type="project" value="UniProtKB-KW"/>
</dbReference>
<keyword evidence="13" id="KW-1185">Reference proteome</keyword>
<feature type="active site" description="Proton acceptor" evidence="10">
    <location>
        <position position="68"/>
    </location>
</feature>
<evidence type="ECO:0000256" key="8">
    <source>
        <dbReference type="ARBA" id="ARBA00051875"/>
    </source>
</evidence>
<evidence type="ECO:0000256" key="4">
    <source>
        <dbReference type="ARBA" id="ARBA00022741"/>
    </source>
</evidence>
<evidence type="ECO:0000313" key="12">
    <source>
        <dbReference type="EMBL" id="OYQ46403.1"/>
    </source>
</evidence>
<dbReference type="Gene3D" id="3.90.950.10">
    <property type="match status" value="1"/>
</dbReference>
<dbReference type="GO" id="GO:0000166">
    <property type="term" value="F:nucleotide binding"/>
    <property type="evidence" value="ECO:0007669"/>
    <property type="project" value="UniProtKB-KW"/>
</dbReference>
<comment type="similarity">
    <text evidence="1 10 11">Belongs to the HAM1 NTPase family.</text>
</comment>
<sequence length="199" mass="21957">MTLFFASANANKVRELQQIFPASYELKSLLDLTEVPDIPETATTFAGNALLKVDYLSEHYGVLGFADDSGLEVAALNAAPGVYSARYAGEHGNATANIEKLLRELQNESNRAARFVTVIALKLPDGVHFFEGEIRGTITTETRGQEGFGYDPIFIPEGSTRTFAEMSKEEKNAISHRGRAVRKLLDFLEQRALNESKKI</sequence>
<evidence type="ECO:0000256" key="7">
    <source>
        <dbReference type="ARBA" id="ARBA00023080"/>
    </source>
</evidence>
<evidence type="ECO:0000256" key="1">
    <source>
        <dbReference type="ARBA" id="ARBA00008023"/>
    </source>
</evidence>
<dbReference type="EMBL" id="NOXX01000165">
    <property type="protein sequence ID" value="OYQ46403.1"/>
    <property type="molecule type" value="Genomic_DNA"/>
</dbReference>
<dbReference type="PANTHER" id="PTHR11067">
    <property type="entry name" value="INOSINE TRIPHOSPHATE PYROPHOSPHATASE/HAM1 PROTEIN"/>
    <property type="match status" value="1"/>
</dbReference>
<dbReference type="InterPro" id="IPR002637">
    <property type="entry name" value="RdgB/HAM1"/>
</dbReference>
<dbReference type="FunFam" id="3.90.950.10:FF:000001">
    <property type="entry name" value="dITP/XTP pyrophosphatase"/>
    <property type="match status" value="1"/>
</dbReference>
<gene>
    <name evidence="12" type="primary">rdgB</name>
    <name evidence="12" type="ORF">CHX27_04440</name>
</gene>
<dbReference type="HAMAP" id="MF_01405">
    <property type="entry name" value="Non_canon_purine_NTPase"/>
    <property type="match status" value="1"/>
</dbReference>
<feature type="binding site" evidence="10">
    <location>
        <position position="68"/>
    </location>
    <ligand>
        <name>Mg(2+)</name>
        <dbReference type="ChEBI" id="CHEBI:18420"/>
    </ligand>
</feature>
<keyword evidence="3 10" id="KW-0479">Metal-binding</keyword>
<protein>
    <recommendedName>
        <fullName evidence="10">dITP/XTP pyrophosphatase</fullName>
        <ecNumber evidence="10">3.6.1.66</ecNumber>
    </recommendedName>
    <alternativeName>
        <fullName evidence="10">Non-canonical purine NTP pyrophosphatase</fullName>
    </alternativeName>
    <alternativeName>
        <fullName evidence="10">Non-standard purine NTP pyrophosphatase</fullName>
    </alternativeName>
    <alternativeName>
        <fullName evidence="10">Nucleoside-triphosphate diphosphatase</fullName>
    </alternativeName>
    <alternativeName>
        <fullName evidence="10">Nucleoside-triphosphate pyrophosphatase</fullName>
        <shortName evidence="10">NTPase</shortName>
    </alternativeName>
</protein>
<evidence type="ECO:0000256" key="9">
    <source>
        <dbReference type="ARBA" id="ARBA00052017"/>
    </source>
</evidence>
<evidence type="ECO:0000256" key="11">
    <source>
        <dbReference type="RuleBase" id="RU003781"/>
    </source>
</evidence>
<dbReference type="GO" id="GO:0036220">
    <property type="term" value="F:ITP diphosphatase activity"/>
    <property type="evidence" value="ECO:0007669"/>
    <property type="project" value="UniProtKB-UniRule"/>
</dbReference>
<dbReference type="NCBIfam" id="TIGR00042">
    <property type="entry name" value="RdgB/HAM1 family non-canonical purine NTP pyrophosphatase"/>
    <property type="match status" value="1"/>
</dbReference>
<comment type="catalytic activity">
    <reaction evidence="9 10">
        <text>XTP + H2O = XMP + diphosphate + H(+)</text>
        <dbReference type="Rhea" id="RHEA:28610"/>
        <dbReference type="ChEBI" id="CHEBI:15377"/>
        <dbReference type="ChEBI" id="CHEBI:15378"/>
        <dbReference type="ChEBI" id="CHEBI:33019"/>
        <dbReference type="ChEBI" id="CHEBI:57464"/>
        <dbReference type="ChEBI" id="CHEBI:61314"/>
        <dbReference type="EC" id="3.6.1.66"/>
    </reaction>
</comment>
<keyword evidence="4 10" id="KW-0547">Nucleotide-binding</keyword>
<comment type="catalytic activity">
    <reaction evidence="8 10">
        <text>dITP + H2O = dIMP + diphosphate + H(+)</text>
        <dbReference type="Rhea" id="RHEA:28342"/>
        <dbReference type="ChEBI" id="CHEBI:15377"/>
        <dbReference type="ChEBI" id="CHEBI:15378"/>
        <dbReference type="ChEBI" id="CHEBI:33019"/>
        <dbReference type="ChEBI" id="CHEBI:61194"/>
        <dbReference type="ChEBI" id="CHEBI:61382"/>
        <dbReference type="EC" id="3.6.1.66"/>
    </reaction>
</comment>
<evidence type="ECO:0000256" key="3">
    <source>
        <dbReference type="ARBA" id="ARBA00022723"/>
    </source>
</evidence>
<keyword evidence="7 10" id="KW-0546">Nucleotide metabolism</keyword>
<evidence type="ECO:0000256" key="5">
    <source>
        <dbReference type="ARBA" id="ARBA00022801"/>
    </source>
</evidence>
<feature type="binding site" evidence="10">
    <location>
        <position position="69"/>
    </location>
    <ligand>
        <name>substrate</name>
    </ligand>
</feature>
<dbReference type="Pfam" id="PF01725">
    <property type="entry name" value="Ham1p_like"/>
    <property type="match status" value="1"/>
</dbReference>
<dbReference type="Proteomes" id="UP000216035">
    <property type="component" value="Unassembled WGS sequence"/>
</dbReference>
<dbReference type="EC" id="3.6.1.66" evidence="10"/>
<dbReference type="InterPro" id="IPR029001">
    <property type="entry name" value="ITPase-like_fam"/>
</dbReference>
<comment type="cofactor">
    <cofactor evidence="10">
        <name>Mg(2+)</name>
        <dbReference type="ChEBI" id="CHEBI:18420"/>
    </cofactor>
    <text evidence="10">Binds 1 Mg(2+) ion per subunit.</text>
</comment>
<proteinExistence type="inferred from homology"/>
<accession>A0A255ZY36</accession>
<comment type="subunit">
    <text evidence="2 10">Homodimer.</text>
</comment>
<name>A0A255ZY36_9FLAO</name>
<dbReference type="PANTHER" id="PTHR11067:SF9">
    <property type="entry name" value="INOSINE TRIPHOSPHATE PYROPHOSPHATASE"/>
    <property type="match status" value="1"/>
</dbReference>
<comment type="caution">
    <text evidence="12">The sequence shown here is derived from an EMBL/GenBank/DDBJ whole genome shotgun (WGS) entry which is preliminary data.</text>
</comment>
<dbReference type="CDD" id="cd00515">
    <property type="entry name" value="HAM1"/>
    <property type="match status" value="1"/>
</dbReference>
<dbReference type="AlphaFoldDB" id="A0A255ZY36"/>
<dbReference type="OrthoDB" id="9807456at2"/>
<feature type="binding site" evidence="10">
    <location>
        <begin position="148"/>
        <end position="151"/>
    </location>
    <ligand>
        <name>substrate</name>
    </ligand>
</feature>
<evidence type="ECO:0000256" key="10">
    <source>
        <dbReference type="HAMAP-Rule" id="MF_01405"/>
    </source>
</evidence>
<keyword evidence="6 10" id="KW-0460">Magnesium</keyword>
<comment type="caution">
    <text evidence="10">Lacks conserved residue(s) required for the propagation of feature annotation.</text>
</comment>
<evidence type="ECO:0000256" key="2">
    <source>
        <dbReference type="ARBA" id="ARBA00011738"/>
    </source>
</evidence>
<dbReference type="SUPFAM" id="SSF52972">
    <property type="entry name" value="ITPase-like"/>
    <property type="match status" value="1"/>
</dbReference>
<evidence type="ECO:0000256" key="6">
    <source>
        <dbReference type="ARBA" id="ARBA00022842"/>
    </source>
</evidence>
<dbReference type="GO" id="GO:0009117">
    <property type="term" value="P:nucleotide metabolic process"/>
    <property type="evidence" value="ECO:0007669"/>
    <property type="project" value="UniProtKB-KW"/>
</dbReference>
<comment type="function">
    <text evidence="10">Pyrophosphatase that catalyzes the hydrolysis of nucleoside triphosphates to their monophosphate derivatives, with a high preference for the non-canonical purine nucleotides XTP (xanthosine triphosphate), dITP (deoxyinosine triphosphate) and ITP. Seems to function as a house-cleaning enzyme that removes non-canonical purine nucleotides from the nucleotide pool, thus preventing their incorporation into DNA/RNA and avoiding chromosomal lesions.</text>
</comment>
<dbReference type="GO" id="GO:0035870">
    <property type="term" value="F:dITP diphosphatase activity"/>
    <property type="evidence" value="ECO:0007669"/>
    <property type="project" value="UniProtKB-UniRule"/>
</dbReference>
<feature type="binding site" evidence="10">
    <location>
        <begin position="176"/>
        <end position="177"/>
    </location>
    <ligand>
        <name>substrate</name>
    </ligand>
</feature>
<dbReference type="GO" id="GO:0017111">
    <property type="term" value="F:ribonucleoside triphosphate phosphatase activity"/>
    <property type="evidence" value="ECO:0007669"/>
    <property type="project" value="InterPro"/>
</dbReference>
<comment type="catalytic activity">
    <reaction evidence="10">
        <text>ITP + H2O = IMP + diphosphate + H(+)</text>
        <dbReference type="Rhea" id="RHEA:29399"/>
        <dbReference type="ChEBI" id="CHEBI:15377"/>
        <dbReference type="ChEBI" id="CHEBI:15378"/>
        <dbReference type="ChEBI" id="CHEBI:33019"/>
        <dbReference type="ChEBI" id="CHEBI:58053"/>
        <dbReference type="ChEBI" id="CHEBI:61402"/>
        <dbReference type="EC" id="3.6.1.66"/>
    </reaction>
</comment>
<dbReference type="RefSeq" id="WP_094485560.1">
    <property type="nucleotide sequence ID" value="NZ_NOXX01000165.1"/>
</dbReference>
<feature type="binding site" evidence="10">
    <location>
        <position position="171"/>
    </location>
    <ligand>
        <name>substrate</name>
    </ligand>
</feature>
<dbReference type="GO" id="GO:0005829">
    <property type="term" value="C:cytosol"/>
    <property type="evidence" value="ECO:0007669"/>
    <property type="project" value="TreeGrafter"/>
</dbReference>